<evidence type="ECO:0000313" key="7">
    <source>
        <dbReference type="Proteomes" id="UP000319130"/>
    </source>
</evidence>
<evidence type="ECO:0000256" key="1">
    <source>
        <dbReference type="ARBA" id="ARBA00009156"/>
    </source>
</evidence>
<feature type="domain" description="Carbohydrate kinase FGGY C-terminal" evidence="5">
    <location>
        <begin position="302"/>
        <end position="451"/>
    </location>
</feature>
<dbReference type="GO" id="GO:0016301">
    <property type="term" value="F:kinase activity"/>
    <property type="evidence" value="ECO:0007669"/>
    <property type="project" value="UniProtKB-KW"/>
</dbReference>
<gene>
    <name evidence="6" type="ORF">E3J48_00670</name>
</gene>
<comment type="similarity">
    <text evidence="1">Belongs to the FGGY kinase family.</text>
</comment>
<evidence type="ECO:0000256" key="3">
    <source>
        <dbReference type="ARBA" id="ARBA00022777"/>
    </source>
</evidence>
<dbReference type="Proteomes" id="UP000319130">
    <property type="component" value="Unassembled WGS sequence"/>
</dbReference>
<name>A0A523WCJ7_UNCAE</name>
<dbReference type="EMBL" id="SOIZ01000033">
    <property type="protein sequence ID" value="TET64744.1"/>
    <property type="molecule type" value="Genomic_DNA"/>
</dbReference>
<organism evidence="6 7">
    <name type="scientific">Aerophobetes bacterium</name>
    <dbReference type="NCBI Taxonomy" id="2030807"/>
    <lineage>
        <taxon>Bacteria</taxon>
        <taxon>Candidatus Aerophobota</taxon>
    </lineage>
</organism>
<dbReference type="Pfam" id="PF00370">
    <property type="entry name" value="FGGY_N"/>
    <property type="match status" value="1"/>
</dbReference>
<proteinExistence type="inferred from homology"/>
<comment type="caution">
    <text evidence="6">The sequence shown here is derived from an EMBL/GenBank/DDBJ whole genome shotgun (WGS) entry which is preliminary data.</text>
</comment>
<feature type="domain" description="Carbohydrate kinase FGGY N-terminal" evidence="4">
    <location>
        <begin position="4"/>
        <end position="248"/>
    </location>
</feature>
<evidence type="ECO:0000256" key="2">
    <source>
        <dbReference type="ARBA" id="ARBA00022679"/>
    </source>
</evidence>
<dbReference type="Pfam" id="PF02782">
    <property type="entry name" value="FGGY_C"/>
    <property type="match status" value="1"/>
</dbReference>
<dbReference type="InterPro" id="IPR050406">
    <property type="entry name" value="FGGY_Carb_Kinase"/>
</dbReference>
<keyword evidence="2" id="KW-0808">Transferase</keyword>
<dbReference type="AlphaFoldDB" id="A0A523WCJ7"/>
<evidence type="ECO:0000259" key="4">
    <source>
        <dbReference type="Pfam" id="PF00370"/>
    </source>
</evidence>
<dbReference type="PANTHER" id="PTHR43095:SF5">
    <property type="entry name" value="XYLULOSE KINASE"/>
    <property type="match status" value="1"/>
</dbReference>
<evidence type="ECO:0000313" key="6">
    <source>
        <dbReference type="EMBL" id="TET64744.1"/>
    </source>
</evidence>
<dbReference type="PANTHER" id="PTHR43095">
    <property type="entry name" value="SUGAR KINASE"/>
    <property type="match status" value="1"/>
</dbReference>
<dbReference type="Gene3D" id="3.30.420.40">
    <property type="match status" value="2"/>
</dbReference>
<dbReference type="SUPFAM" id="SSF53067">
    <property type="entry name" value="Actin-like ATPase domain"/>
    <property type="match status" value="2"/>
</dbReference>
<dbReference type="CDD" id="cd00366">
    <property type="entry name" value="ASKHA_NBD_FGGY"/>
    <property type="match status" value="1"/>
</dbReference>
<accession>A0A523WCJ7</accession>
<dbReference type="InterPro" id="IPR000577">
    <property type="entry name" value="Carb_kinase_FGGY"/>
</dbReference>
<dbReference type="PIRSF" id="PIRSF000538">
    <property type="entry name" value="GlpK"/>
    <property type="match status" value="1"/>
</dbReference>
<dbReference type="InterPro" id="IPR018485">
    <property type="entry name" value="FGGY_C"/>
</dbReference>
<reference evidence="6 7" key="1">
    <citation type="submission" date="2019-03" db="EMBL/GenBank/DDBJ databases">
        <title>Metabolic potential of uncultured bacteria and archaea associated with petroleum seepage in deep-sea sediments.</title>
        <authorList>
            <person name="Dong X."/>
            <person name="Hubert C."/>
        </authorList>
    </citation>
    <scope>NUCLEOTIDE SEQUENCE [LARGE SCALE GENOMIC DNA]</scope>
    <source>
        <strain evidence="6">E29_bin52</strain>
    </source>
</reference>
<dbReference type="InterPro" id="IPR043129">
    <property type="entry name" value="ATPase_NBD"/>
</dbReference>
<evidence type="ECO:0000259" key="5">
    <source>
        <dbReference type="Pfam" id="PF02782"/>
    </source>
</evidence>
<sequence>MEGYLIGVDLGTSMNKAGIFNEEGKLLADAFEKTIFYHPEPGAIQQDPMDFYNSSLRLIKAVVTKSKIELRRIRCITFDSQMGGVTAVDKNGEAVIPYDSILDQRCKKYSVFIKNECEDLMVRKSGVLPTWGQKVLWWMRERPEDFAEIHKFVQPTGFVAGKMCGLKGDEAFIDYTATCWSGISDTKNHRWSEEICTILDIPVEKLPRVVKPWDIVGTVTLKAARECGIVPGIPVAAGAGDQPASLLGAGLSRPGMFVDNAGSASVFAGCTAYFNPDVKEKVLSFLPSVITGLYYPLFFLLGGLAHDWFKEKLASPQKITKKGKKIYSLLDAGAQSVPPGSGSLFIVPHLGGRMSPWEPYYRGAWFGMRWETNRKTLYRSLLESVAYEYFYALRRFRSLLPDVELKKVRVVGGGAVSDLWNQIKADVLGLNYIKLNRKDLSILGSAVIGGYGVKIFRDLESTINRLVKETEVVKWREEYHNFYRNCAQFYCKLVDELRHWFLDLEKMSEISLPVSGGKNEYHQS</sequence>
<dbReference type="GO" id="GO:0005975">
    <property type="term" value="P:carbohydrate metabolic process"/>
    <property type="evidence" value="ECO:0007669"/>
    <property type="project" value="InterPro"/>
</dbReference>
<dbReference type="InterPro" id="IPR018484">
    <property type="entry name" value="FGGY_N"/>
</dbReference>
<keyword evidence="3 6" id="KW-0418">Kinase</keyword>
<protein>
    <submittedName>
        <fullName evidence="6">Xylulose kinase</fullName>
    </submittedName>
</protein>